<keyword evidence="2" id="KW-1185">Reference proteome</keyword>
<dbReference type="EMBL" id="VYZN01000051">
    <property type="protein sequence ID" value="KAE9527708.1"/>
    <property type="molecule type" value="Genomic_DNA"/>
</dbReference>
<evidence type="ECO:0000313" key="2">
    <source>
        <dbReference type="Proteomes" id="UP000475862"/>
    </source>
</evidence>
<comment type="caution">
    <text evidence="1">The sequence shown here is derived from an EMBL/GenBank/DDBJ whole genome shotgun (WGS) entry which is preliminary data.</text>
</comment>
<accession>A0A6G0T839</accession>
<dbReference type="AlphaFoldDB" id="A0A6G0T839"/>
<evidence type="ECO:0000313" key="1">
    <source>
        <dbReference type="EMBL" id="KAE9527708.1"/>
    </source>
</evidence>
<organism evidence="1 2">
    <name type="scientific">Aphis glycines</name>
    <name type="common">Soybean aphid</name>
    <dbReference type="NCBI Taxonomy" id="307491"/>
    <lineage>
        <taxon>Eukaryota</taxon>
        <taxon>Metazoa</taxon>
        <taxon>Ecdysozoa</taxon>
        <taxon>Arthropoda</taxon>
        <taxon>Hexapoda</taxon>
        <taxon>Insecta</taxon>
        <taxon>Pterygota</taxon>
        <taxon>Neoptera</taxon>
        <taxon>Paraneoptera</taxon>
        <taxon>Hemiptera</taxon>
        <taxon>Sternorrhyncha</taxon>
        <taxon>Aphidomorpha</taxon>
        <taxon>Aphidoidea</taxon>
        <taxon>Aphididae</taxon>
        <taxon>Aphidini</taxon>
        <taxon>Aphis</taxon>
        <taxon>Aphis</taxon>
    </lineage>
</organism>
<reference evidence="1 2" key="1">
    <citation type="submission" date="2019-08" db="EMBL/GenBank/DDBJ databases">
        <title>The genome of the soybean aphid Biotype 1, its phylome, world population structure and adaptation to the North American continent.</title>
        <authorList>
            <person name="Giordano R."/>
            <person name="Donthu R.K."/>
            <person name="Hernandez A.G."/>
            <person name="Wright C.L."/>
            <person name="Zimin A.V."/>
        </authorList>
    </citation>
    <scope>NUCLEOTIDE SEQUENCE [LARGE SCALE GENOMIC DNA]</scope>
    <source>
        <tissue evidence="1">Whole aphids</tissue>
    </source>
</reference>
<name>A0A6G0T839_APHGL</name>
<sequence>MFEATLDTVDDEPVCSNIFCIVFIEFDLLVFFERSTIFDVSTLCDRVKLELILSLLGGSTCLIGPNDRSETLDFTSYIELVLVCDDSSEKCRVWILLPKKESLDIASLNKCADAGRLISFRGGSTCFVGPTEISENDSETFLTPSSIFSLPCFSSLLSFFINSPFFSMVSETNDWLSDEEYVFI</sequence>
<proteinExistence type="predicted"/>
<dbReference type="Proteomes" id="UP000475862">
    <property type="component" value="Unassembled WGS sequence"/>
</dbReference>
<gene>
    <name evidence="1" type="ORF">AGLY_012781</name>
</gene>
<protein>
    <submittedName>
        <fullName evidence="1">Uncharacterized protein</fullName>
    </submittedName>
</protein>